<dbReference type="PANTHER" id="PTHR31314:SF128">
    <property type="entry name" value="OS11G0106100 PROTEIN"/>
    <property type="match status" value="1"/>
</dbReference>
<feature type="region of interest" description="Disordered" evidence="5">
    <location>
        <begin position="212"/>
        <end position="243"/>
    </location>
</feature>
<evidence type="ECO:0000256" key="1">
    <source>
        <dbReference type="ARBA" id="ARBA00004123"/>
    </source>
</evidence>
<accession>A0A6J0MTY2</accession>
<dbReference type="RefSeq" id="XP_018475937.1">
    <property type="nucleotide sequence ID" value="XM_018620435.2"/>
</dbReference>
<dbReference type="InterPro" id="IPR017930">
    <property type="entry name" value="Myb_dom"/>
</dbReference>
<feature type="compositionally biased region" description="Basic and acidic residues" evidence="5">
    <location>
        <begin position="212"/>
        <end position="225"/>
    </location>
</feature>
<keyword evidence="7" id="KW-1185">Reference proteome</keyword>
<reference evidence="7" key="1">
    <citation type="journal article" date="2019" name="Database">
        <title>The radish genome database (RadishGD): an integrated information resource for radish genomics.</title>
        <authorList>
            <person name="Yu H.J."/>
            <person name="Baek S."/>
            <person name="Lee Y.J."/>
            <person name="Cho A."/>
            <person name="Mun J.H."/>
        </authorList>
    </citation>
    <scope>NUCLEOTIDE SEQUENCE [LARGE SCALE GENOMIC DNA]</scope>
    <source>
        <strain evidence="7">cv. WK10039</strain>
    </source>
</reference>
<reference evidence="8" key="2">
    <citation type="submission" date="2025-08" db="UniProtKB">
        <authorList>
            <consortium name="RefSeq"/>
        </authorList>
    </citation>
    <scope>IDENTIFICATION</scope>
    <source>
        <tissue evidence="8">Leaf</tissue>
    </source>
</reference>
<feature type="compositionally biased region" description="Basic and acidic residues" evidence="5">
    <location>
        <begin position="16"/>
        <end position="25"/>
    </location>
</feature>
<dbReference type="PANTHER" id="PTHR31314">
    <property type="entry name" value="MYB FAMILY TRANSCRIPTION FACTOR PHL7-LIKE"/>
    <property type="match status" value="1"/>
</dbReference>
<evidence type="ECO:0000256" key="2">
    <source>
        <dbReference type="ARBA" id="ARBA00023015"/>
    </source>
</evidence>
<dbReference type="OrthoDB" id="551907at2759"/>
<comment type="subcellular location">
    <subcellularLocation>
        <location evidence="1">Nucleus</location>
    </subcellularLocation>
</comment>
<dbReference type="AlphaFoldDB" id="A0A6J0MTY2"/>
<dbReference type="GO" id="GO:0003700">
    <property type="term" value="F:DNA-binding transcription factor activity"/>
    <property type="evidence" value="ECO:0007669"/>
    <property type="project" value="InterPro"/>
</dbReference>
<evidence type="ECO:0000256" key="3">
    <source>
        <dbReference type="ARBA" id="ARBA00023163"/>
    </source>
</evidence>
<proteinExistence type="predicted"/>
<dbReference type="KEGG" id="rsz:108847243"/>
<gene>
    <name evidence="8" type="primary">LOC108847243</name>
</gene>
<dbReference type="PROSITE" id="PS51294">
    <property type="entry name" value="HTH_MYB"/>
    <property type="match status" value="1"/>
</dbReference>
<dbReference type="InterPro" id="IPR006447">
    <property type="entry name" value="Myb_dom_plants"/>
</dbReference>
<organism evidence="7 8">
    <name type="scientific">Raphanus sativus</name>
    <name type="common">Radish</name>
    <name type="synonym">Raphanus raphanistrum var. sativus</name>
    <dbReference type="NCBI Taxonomy" id="3726"/>
    <lineage>
        <taxon>Eukaryota</taxon>
        <taxon>Viridiplantae</taxon>
        <taxon>Streptophyta</taxon>
        <taxon>Embryophyta</taxon>
        <taxon>Tracheophyta</taxon>
        <taxon>Spermatophyta</taxon>
        <taxon>Magnoliopsida</taxon>
        <taxon>eudicotyledons</taxon>
        <taxon>Gunneridae</taxon>
        <taxon>Pentapetalae</taxon>
        <taxon>rosids</taxon>
        <taxon>malvids</taxon>
        <taxon>Brassicales</taxon>
        <taxon>Brassicaceae</taxon>
        <taxon>Brassiceae</taxon>
        <taxon>Raphanus</taxon>
    </lineage>
</organism>
<dbReference type="Pfam" id="PF00249">
    <property type="entry name" value="Myb_DNA-binding"/>
    <property type="match status" value="1"/>
</dbReference>
<name>A0A6J0MTY2_RAPSA</name>
<dbReference type="InterPro" id="IPR009057">
    <property type="entry name" value="Homeodomain-like_sf"/>
</dbReference>
<feature type="compositionally biased region" description="Acidic residues" evidence="5">
    <location>
        <begin position="26"/>
        <end position="38"/>
    </location>
</feature>
<feature type="region of interest" description="Disordered" evidence="5">
    <location>
        <begin position="1"/>
        <end position="46"/>
    </location>
</feature>
<keyword evidence="2" id="KW-0805">Transcription regulation</keyword>
<feature type="domain" description="HTH myb-type" evidence="6">
    <location>
        <begin position="51"/>
        <end position="111"/>
    </location>
</feature>
<evidence type="ECO:0000256" key="4">
    <source>
        <dbReference type="ARBA" id="ARBA00023242"/>
    </source>
</evidence>
<evidence type="ECO:0000313" key="7">
    <source>
        <dbReference type="Proteomes" id="UP000504610"/>
    </source>
</evidence>
<dbReference type="FunFam" id="1.10.10.60:FF:000002">
    <property type="entry name" value="Myb family transcription factor"/>
    <property type="match status" value="1"/>
</dbReference>
<dbReference type="Proteomes" id="UP000504610">
    <property type="component" value="Chromosome 3"/>
</dbReference>
<evidence type="ECO:0000259" key="6">
    <source>
        <dbReference type="PROSITE" id="PS51294"/>
    </source>
</evidence>
<sequence length="273" mass="31021">MDGPFSPEKGSMLLDLNREEAAEEKNNEEESSVEDEDQQVTSSNNVRQYVRSNMPRLRWTPDLHISFVRAVQRLGGPHRATPKMVLQMMNLKGLSIAHVKSHLQMYRSKKLEATSLHDVGAMMGAQRNYLLDMIDMPYGDLRHAYYPKTVPSRVNSQGAVFTNLGANFVMRPSSWCNRISGNELHAVRVGLDRNNMENKTLPLLEIRRTSHEKRLREEQEREVSSLKRLKPMSGDENQLSELRNCRTKQTDGINTMLSLSLFSTSSGDSSDGI</sequence>
<protein>
    <submittedName>
        <fullName evidence="8">Uncharacterized protein LOC108847243</fullName>
    </submittedName>
</protein>
<dbReference type="InterPro" id="IPR046955">
    <property type="entry name" value="PHR1-like"/>
</dbReference>
<dbReference type="NCBIfam" id="TIGR01557">
    <property type="entry name" value="myb_SHAQKYF"/>
    <property type="match status" value="1"/>
</dbReference>
<dbReference type="Gene3D" id="1.10.10.60">
    <property type="entry name" value="Homeodomain-like"/>
    <property type="match status" value="1"/>
</dbReference>
<dbReference type="GO" id="GO:0003677">
    <property type="term" value="F:DNA binding"/>
    <property type="evidence" value="ECO:0007669"/>
    <property type="project" value="InterPro"/>
</dbReference>
<dbReference type="SUPFAM" id="SSF46689">
    <property type="entry name" value="Homeodomain-like"/>
    <property type="match status" value="1"/>
</dbReference>
<evidence type="ECO:0000313" key="8">
    <source>
        <dbReference type="RefSeq" id="XP_018475937.1"/>
    </source>
</evidence>
<dbReference type="GO" id="GO:0005634">
    <property type="term" value="C:nucleus"/>
    <property type="evidence" value="ECO:0007669"/>
    <property type="project" value="UniProtKB-SubCell"/>
</dbReference>
<keyword evidence="4" id="KW-0539">Nucleus</keyword>
<dbReference type="GeneID" id="108847243"/>
<keyword evidence="3" id="KW-0804">Transcription</keyword>
<dbReference type="InterPro" id="IPR001005">
    <property type="entry name" value="SANT/Myb"/>
</dbReference>
<evidence type="ECO:0000256" key="5">
    <source>
        <dbReference type="SAM" id="MobiDB-lite"/>
    </source>
</evidence>